<evidence type="ECO:0000256" key="1">
    <source>
        <dbReference type="SAM" id="SignalP"/>
    </source>
</evidence>
<dbReference type="OrthoDB" id="1435985at2759"/>
<reference evidence="2" key="1">
    <citation type="submission" date="2018-05" db="EMBL/GenBank/DDBJ databases">
        <title>Draft genome of Mucuna pruriens seed.</title>
        <authorList>
            <person name="Nnadi N.E."/>
            <person name="Vos R."/>
            <person name="Hasami M.H."/>
            <person name="Devisetty U.K."/>
            <person name="Aguiy J.C."/>
        </authorList>
    </citation>
    <scope>NUCLEOTIDE SEQUENCE [LARGE SCALE GENOMIC DNA]</scope>
    <source>
        <strain evidence="2">JCA_2017</strain>
    </source>
</reference>
<feature type="chain" id="PRO_5016579950" evidence="1">
    <location>
        <begin position="30"/>
        <end position="121"/>
    </location>
</feature>
<evidence type="ECO:0000313" key="3">
    <source>
        <dbReference type="Proteomes" id="UP000257109"/>
    </source>
</evidence>
<dbReference type="AlphaFoldDB" id="A0A371GAB3"/>
<feature type="non-terminal residue" evidence="2">
    <location>
        <position position="1"/>
    </location>
</feature>
<dbReference type="EMBL" id="QJKJ01006223">
    <property type="protein sequence ID" value="RDX87459.1"/>
    <property type="molecule type" value="Genomic_DNA"/>
</dbReference>
<comment type="caution">
    <text evidence="2">The sequence shown here is derived from an EMBL/GenBank/DDBJ whole genome shotgun (WGS) entry which is preliminary data.</text>
</comment>
<sequence>MGSSTFSFILSLVLLTFSSMISDSRVAEARTLLQSELPLPKVELPLLPSLPVPPVSSLPVPPVSSLPLPPLPELPPLPGVPVSIPVPLPNVPIPNVPIPQPKVNNVCCRIHSSSTDHAGII</sequence>
<keyword evidence="3" id="KW-1185">Reference proteome</keyword>
<accession>A0A371GAB3</accession>
<proteinExistence type="predicted"/>
<organism evidence="2 3">
    <name type="scientific">Mucuna pruriens</name>
    <name type="common">Velvet bean</name>
    <name type="synonym">Dolichos pruriens</name>
    <dbReference type="NCBI Taxonomy" id="157652"/>
    <lineage>
        <taxon>Eukaryota</taxon>
        <taxon>Viridiplantae</taxon>
        <taxon>Streptophyta</taxon>
        <taxon>Embryophyta</taxon>
        <taxon>Tracheophyta</taxon>
        <taxon>Spermatophyta</taxon>
        <taxon>Magnoliopsida</taxon>
        <taxon>eudicotyledons</taxon>
        <taxon>Gunneridae</taxon>
        <taxon>Pentapetalae</taxon>
        <taxon>rosids</taxon>
        <taxon>fabids</taxon>
        <taxon>Fabales</taxon>
        <taxon>Fabaceae</taxon>
        <taxon>Papilionoideae</taxon>
        <taxon>50 kb inversion clade</taxon>
        <taxon>NPAAA clade</taxon>
        <taxon>indigoferoid/millettioid clade</taxon>
        <taxon>Phaseoleae</taxon>
        <taxon>Mucuna</taxon>
    </lineage>
</organism>
<gene>
    <name evidence="2" type="ORF">CR513_31066</name>
</gene>
<keyword evidence="1" id="KW-0732">Signal</keyword>
<feature type="signal peptide" evidence="1">
    <location>
        <begin position="1"/>
        <end position="29"/>
    </location>
</feature>
<dbReference type="Proteomes" id="UP000257109">
    <property type="component" value="Unassembled WGS sequence"/>
</dbReference>
<protein>
    <submittedName>
        <fullName evidence="2">Uncharacterized protein</fullName>
    </submittedName>
</protein>
<evidence type="ECO:0000313" key="2">
    <source>
        <dbReference type="EMBL" id="RDX87459.1"/>
    </source>
</evidence>
<name>A0A371GAB3_MUCPR</name>